<name>A0ABQ2VFV3_9ACTN</name>
<proteinExistence type="predicted"/>
<gene>
    <name evidence="1" type="ORF">GCM10010211_58560</name>
</gene>
<organism evidence="1 2">
    <name type="scientific">Streptomyces albospinus</name>
    <dbReference type="NCBI Taxonomy" id="285515"/>
    <lineage>
        <taxon>Bacteria</taxon>
        <taxon>Bacillati</taxon>
        <taxon>Actinomycetota</taxon>
        <taxon>Actinomycetes</taxon>
        <taxon>Kitasatosporales</taxon>
        <taxon>Streptomycetaceae</taxon>
        <taxon>Streptomyces</taxon>
    </lineage>
</organism>
<keyword evidence="2" id="KW-1185">Reference proteome</keyword>
<dbReference type="Proteomes" id="UP000654471">
    <property type="component" value="Unassembled WGS sequence"/>
</dbReference>
<dbReference type="RefSeq" id="WP_189304948.1">
    <property type="nucleotide sequence ID" value="NZ_BMRP01000025.1"/>
</dbReference>
<sequence length="65" mass="7154">MSAQAAAHDDRDTLFLLSHIRNEATGNGEAAHCHELLRENAHNLYAGPSSACRRCSYGRRATATW</sequence>
<protein>
    <submittedName>
        <fullName evidence="1">Uncharacterized protein</fullName>
    </submittedName>
</protein>
<evidence type="ECO:0000313" key="1">
    <source>
        <dbReference type="EMBL" id="GGU84831.1"/>
    </source>
</evidence>
<accession>A0ABQ2VFV3</accession>
<reference evidence="2" key="1">
    <citation type="journal article" date="2019" name="Int. J. Syst. Evol. Microbiol.">
        <title>The Global Catalogue of Microorganisms (GCM) 10K type strain sequencing project: providing services to taxonomists for standard genome sequencing and annotation.</title>
        <authorList>
            <consortium name="The Broad Institute Genomics Platform"/>
            <consortium name="The Broad Institute Genome Sequencing Center for Infectious Disease"/>
            <person name="Wu L."/>
            <person name="Ma J."/>
        </authorList>
    </citation>
    <scope>NUCLEOTIDE SEQUENCE [LARGE SCALE GENOMIC DNA]</scope>
    <source>
        <strain evidence="2">JCM 3399</strain>
    </source>
</reference>
<comment type="caution">
    <text evidence="1">The sequence shown here is derived from an EMBL/GenBank/DDBJ whole genome shotgun (WGS) entry which is preliminary data.</text>
</comment>
<evidence type="ECO:0000313" key="2">
    <source>
        <dbReference type="Proteomes" id="UP000654471"/>
    </source>
</evidence>
<dbReference type="EMBL" id="BMRP01000025">
    <property type="protein sequence ID" value="GGU84831.1"/>
    <property type="molecule type" value="Genomic_DNA"/>
</dbReference>